<protein>
    <recommendedName>
        <fullName evidence="7">Glycosyltransferase 2-like domain-containing protein</fullName>
    </recommendedName>
</protein>
<comment type="caution">
    <text evidence="5">The sequence shown here is derived from an EMBL/GenBank/DDBJ whole genome shotgun (WGS) entry which is preliminary data.</text>
</comment>
<sequence length="333" mass="35988">MPFDMDGDAYAAQESRAAQALEQTLLSLRLSARPPREVIVAVTGEARLRLPQASFPIRQLRLPEGTGPMVVRNTLTHEAQGELLVFLDPQCMATTTMMDDYAAAAQRQRGIMAGGIGFLPPAAQQPEKRGPHLPMVPDLVALADDAQTHPDRPVPSAGLVPADGTATGLWGANWAIRVADLQALGGFDEAYRTLSVGEADLARRAAARGMPPRWIEGAVALHQYRARPLPPLEQLDALLADAAQFHVTWNQPAPERWLRAFALMGLIAPCRRGDGSSGAWRKLREPTDADHEMTNPPEGQVWPGSNHLVDWLEDRAVVRLDSRGGRPGAGSAA</sequence>
<dbReference type="InterPro" id="IPR029044">
    <property type="entry name" value="Nucleotide-diphossugar_trans"/>
</dbReference>
<keyword evidence="3" id="KW-0808">Transferase</keyword>
<evidence type="ECO:0000256" key="2">
    <source>
        <dbReference type="ARBA" id="ARBA00022676"/>
    </source>
</evidence>
<evidence type="ECO:0008006" key="7">
    <source>
        <dbReference type="Google" id="ProtNLM"/>
    </source>
</evidence>
<evidence type="ECO:0000256" key="3">
    <source>
        <dbReference type="ARBA" id="ARBA00022679"/>
    </source>
</evidence>
<keyword evidence="2" id="KW-0328">Glycosyltransferase</keyword>
<evidence type="ECO:0000313" key="5">
    <source>
        <dbReference type="EMBL" id="KHL25641.1"/>
    </source>
</evidence>
<reference evidence="5 6" key="1">
    <citation type="submission" date="2014-11" db="EMBL/GenBank/DDBJ databases">
        <title>Draft genome sequence of Kirrobacter mercurialis.</title>
        <authorList>
            <person name="Coil D.A."/>
            <person name="Eisen J.A."/>
        </authorList>
    </citation>
    <scope>NUCLEOTIDE SEQUENCE [LARGE SCALE GENOMIC DNA]</scope>
    <source>
        <strain evidence="5 6">Coronado</strain>
    </source>
</reference>
<dbReference type="Gene3D" id="3.90.550.10">
    <property type="entry name" value="Spore Coat Polysaccharide Biosynthesis Protein SpsA, Chain A"/>
    <property type="match status" value="1"/>
</dbReference>
<evidence type="ECO:0000256" key="1">
    <source>
        <dbReference type="ARBA" id="ARBA00006739"/>
    </source>
</evidence>
<accession>A0A0B2C0Z4</accession>
<dbReference type="Proteomes" id="UP000030988">
    <property type="component" value="Unassembled WGS sequence"/>
</dbReference>
<comment type="similarity">
    <text evidence="1">Belongs to the glycosyltransferase 2 family.</text>
</comment>
<name>A0A0B2C0Z4_9SPHN</name>
<dbReference type="PANTHER" id="PTHR43179:SF12">
    <property type="entry name" value="GALACTOFURANOSYLTRANSFERASE GLFT2"/>
    <property type="match status" value="1"/>
</dbReference>
<evidence type="ECO:0000256" key="4">
    <source>
        <dbReference type="SAM" id="MobiDB-lite"/>
    </source>
</evidence>
<dbReference type="GO" id="GO:0016757">
    <property type="term" value="F:glycosyltransferase activity"/>
    <property type="evidence" value="ECO:0007669"/>
    <property type="project" value="UniProtKB-KW"/>
</dbReference>
<evidence type="ECO:0000313" key="6">
    <source>
        <dbReference type="Proteomes" id="UP000030988"/>
    </source>
</evidence>
<dbReference type="PANTHER" id="PTHR43179">
    <property type="entry name" value="RHAMNOSYLTRANSFERASE WBBL"/>
    <property type="match status" value="1"/>
</dbReference>
<dbReference type="EMBL" id="JTDN01000001">
    <property type="protein sequence ID" value="KHL25641.1"/>
    <property type="molecule type" value="Genomic_DNA"/>
</dbReference>
<dbReference type="STRING" id="1572751.PK98_03020"/>
<dbReference type="AlphaFoldDB" id="A0A0B2C0Z4"/>
<gene>
    <name evidence="5" type="ORF">PK98_03020</name>
</gene>
<feature type="region of interest" description="Disordered" evidence="4">
    <location>
        <begin position="285"/>
        <end position="304"/>
    </location>
</feature>
<keyword evidence="6" id="KW-1185">Reference proteome</keyword>
<dbReference type="SUPFAM" id="SSF53448">
    <property type="entry name" value="Nucleotide-diphospho-sugar transferases"/>
    <property type="match status" value="1"/>
</dbReference>
<organism evidence="5 6">
    <name type="scientific">Croceibacterium mercuriale</name>
    <dbReference type="NCBI Taxonomy" id="1572751"/>
    <lineage>
        <taxon>Bacteria</taxon>
        <taxon>Pseudomonadati</taxon>
        <taxon>Pseudomonadota</taxon>
        <taxon>Alphaproteobacteria</taxon>
        <taxon>Sphingomonadales</taxon>
        <taxon>Erythrobacteraceae</taxon>
        <taxon>Croceibacterium</taxon>
    </lineage>
</organism>
<proteinExistence type="inferred from homology"/>